<dbReference type="EMBL" id="MTSD02000005">
    <property type="protein sequence ID" value="OOV86564.1"/>
    <property type="molecule type" value="Genomic_DNA"/>
</dbReference>
<evidence type="ECO:0000256" key="3">
    <source>
        <dbReference type="ARBA" id="ARBA00023015"/>
    </source>
</evidence>
<dbReference type="Gene3D" id="6.10.250.690">
    <property type="match status" value="1"/>
</dbReference>
<sequence length="221" mass="25136">MRVLLVEDDSGLGSGLQQALKAEGYTVDWLTDGLQALQALETDYFDLAVLDLGLPRLDGLSVLRQIRTQGKDIPVLILTARDAVQDRINGLDSGADDYLVKPFDMTELKARIRALQRRSSGRTQPTITLRDIEINPASQQVLYNGNIITLTRREYTLLYEMMSQPSHVFTRDRLQQLLYGWDEDVESNAMEVHIHHLRKKLFPKLIRTLRGIGYVIDKTEA</sequence>
<dbReference type="SMART" id="SM00862">
    <property type="entry name" value="Trans_reg_C"/>
    <property type="match status" value="1"/>
</dbReference>
<keyword evidence="2" id="KW-0902">Two-component regulatory system</keyword>
<feature type="modified residue" description="4-aspartylphosphate" evidence="6">
    <location>
        <position position="51"/>
    </location>
</feature>
<dbReference type="Pfam" id="PF00486">
    <property type="entry name" value="Trans_reg_C"/>
    <property type="match status" value="1"/>
</dbReference>
<dbReference type="PROSITE" id="PS51755">
    <property type="entry name" value="OMPR_PHOB"/>
    <property type="match status" value="1"/>
</dbReference>
<dbReference type="Proteomes" id="UP000190064">
    <property type="component" value="Unassembled WGS sequence"/>
</dbReference>
<evidence type="ECO:0000256" key="2">
    <source>
        <dbReference type="ARBA" id="ARBA00023012"/>
    </source>
</evidence>
<evidence type="ECO:0000313" key="10">
    <source>
        <dbReference type="EMBL" id="OOV86564.1"/>
    </source>
</evidence>
<dbReference type="GO" id="GO:0000156">
    <property type="term" value="F:phosphorelay response regulator activity"/>
    <property type="evidence" value="ECO:0007669"/>
    <property type="project" value="TreeGrafter"/>
</dbReference>
<dbReference type="AlphaFoldDB" id="A0A1T1H9M7"/>
<evidence type="ECO:0000259" key="9">
    <source>
        <dbReference type="PROSITE" id="PS51755"/>
    </source>
</evidence>
<dbReference type="Pfam" id="PF00072">
    <property type="entry name" value="Response_reg"/>
    <property type="match status" value="1"/>
</dbReference>
<dbReference type="PANTHER" id="PTHR48111:SF67">
    <property type="entry name" value="TRANSCRIPTIONAL REGULATORY PROTEIN TCTD"/>
    <property type="match status" value="1"/>
</dbReference>
<keyword evidence="1 6" id="KW-0597">Phosphoprotein</keyword>
<dbReference type="CDD" id="cd00383">
    <property type="entry name" value="trans_reg_C"/>
    <property type="match status" value="1"/>
</dbReference>
<keyword evidence="11" id="KW-1185">Reference proteome</keyword>
<keyword evidence="3" id="KW-0805">Transcription regulation</keyword>
<evidence type="ECO:0000259" key="8">
    <source>
        <dbReference type="PROSITE" id="PS50110"/>
    </source>
</evidence>
<dbReference type="SUPFAM" id="SSF52172">
    <property type="entry name" value="CheY-like"/>
    <property type="match status" value="1"/>
</dbReference>
<evidence type="ECO:0000256" key="5">
    <source>
        <dbReference type="ARBA" id="ARBA00023163"/>
    </source>
</evidence>
<dbReference type="PROSITE" id="PS50110">
    <property type="entry name" value="RESPONSE_REGULATORY"/>
    <property type="match status" value="1"/>
</dbReference>
<evidence type="ECO:0000313" key="11">
    <source>
        <dbReference type="Proteomes" id="UP000190064"/>
    </source>
</evidence>
<dbReference type="RefSeq" id="WP_078320010.1">
    <property type="nucleotide sequence ID" value="NZ_FXTS01000006.1"/>
</dbReference>
<keyword evidence="4 7" id="KW-0238">DNA-binding</keyword>
<dbReference type="CDD" id="cd17624">
    <property type="entry name" value="REC_OmpR_PmrA-like"/>
    <property type="match status" value="1"/>
</dbReference>
<protein>
    <submittedName>
        <fullName evidence="10">DNA-binding response regulator</fullName>
    </submittedName>
</protein>
<dbReference type="InterPro" id="IPR039420">
    <property type="entry name" value="WalR-like"/>
</dbReference>
<dbReference type="PANTHER" id="PTHR48111">
    <property type="entry name" value="REGULATOR OF RPOS"/>
    <property type="match status" value="1"/>
</dbReference>
<dbReference type="SUPFAM" id="SSF46894">
    <property type="entry name" value="C-terminal effector domain of the bipartite response regulators"/>
    <property type="match status" value="1"/>
</dbReference>
<accession>A0A1T1H9M7</accession>
<evidence type="ECO:0000256" key="1">
    <source>
        <dbReference type="ARBA" id="ARBA00022553"/>
    </source>
</evidence>
<comment type="caution">
    <text evidence="10">The sequence shown here is derived from an EMBL/GenBank/DDBJ whole genome shotgun (WGS) entry which is preliminary data.</text>
</comment>
<dbReference type="GO" id="GO:0006355">
    <property type="term" value="P:regulation of DNA-templated transcription"/>
    <property type="evidence" value="ECO:0007669"/>
    <property type="project" value="InterPro"/>
</dbReference>
<dbReference type="Gene3D" id="1.10.10.10">
    <property type="entry name" value="Winged helix-like DNA-binding domain superfamily/Winged helix DNA-binding domain"/>
    <property type="match status" value="1"/>
</dbReference>
<proteinExistence type="predicted"/>
<dbReference type="STRING" id="966.BTA35_0211665"/>
<gene>
    <name evidence="10" type="ORF">BTA35_0211665</name>
</gene>
<dbReference type="GO" id="GO:0000976">
    <property type="term" value="F:transcription cis-regulatory region binding"/>
    <property type="evidence" value="ECO:0007669"/>
    <property type="project" value="TreeGrafter"/>
</dbReference>
<dbReference type="SMART" id="SM00448">
    <property type="entry name" value="REC"/>
    <property type="match status" value="1"/>
</dbReference>
<evidence type="ECO:0000256" key="6">
    <source>
        <dbReference type="PROSITE-ProRule" id="PRU00169"/>
    </source>
</evidence>
<organism evidence="10 11">
    <name type="scientific">Oceanospirillum linum</name>
    <dbReference type="NCBI Taxonomy" id="966"/>
    <lineage>
        <taxon>Bacteria</taxon>
        <taxon>Pseudomonadati</taxon>
        <taxon>Pseudomonadota</taxon>
        <taxon>Gammaproteobacteria</taxon>
        <taxon>Oceanospirillales</taxon>
        <taxon>Oceanospirillaceae</taxon>
        <taxon>Oceanospirillum</taxon>
    </lineage>
</organism>
<dbReference type="Gene3D" id="3.40.50.2300">
    <property type="match status" value="1"/>
</dbReference>
<feature type="DNA-binding region" description="OmpR/PhoB-type" evidence="7">
    <location>
        <begin position="124"/>
        <end position="218"/>
    </location>
</feature>
<keyword evidence="5" id="KW-0804">Transcription</keyword>
<dbReference type="GO" id="GO:0032993">
    <property type="term" value="C:protein-DNA complex"/>
    <property type="evidence" value="ECO:0007669"/>
    <property type="project" value="TreeGrafter"/>
</dbReference>
<dbReference type="InterPro" id="IPR001789">
    <property type="entry name" value="Sig_transdc_resp-reg_receiver"/>
</dbReference>
<name>A0A1T1H9M7_OCELI</name>
<dbReference type="InterPro" id="IPR016032">
    <property type="entry name" value="Sig_transdc_resp-reg_C-effctor"/>
</dbReference>
<dbReference type="InterPro" id="IPR001867">
    <property type="entry name" value="OmpR/PhoB-type_DNA-bd"/>
</dbReference>
<dbReference type="InterPro" id="IPR011006">
    <property type="entry name" value="CheY-like_superfamily"/>
</dbReference>
<feature type="domain" description="Response regulatory" evidence="8">
    <location>
        <begin position="2"/>
        <end position="116"/>
    </location>
</feature>
<dbReference type="FunFam" id="3.40.50.2300:FF:000002">
    <property type="entry name" value="DNA-binding response regulator PhoP"/>
    <property type="match status" value="1"/>
</dbReference>
<evidence type="ECO:0000256" key="4">
    <source>
        <dbReference type="ARBA" id="ARBA00023125"/>
    </source>
</evidence>
<reference evidence="10" key="1">
    <citation type="submission" date="2017-02" db="EMBL/GenBank/DDBJ databases">
        <title>Draft Genome Sequence of the Salt Water Bacterium Oceanospirillum linum ATCC 11336.</title>
        <authorList>
            <person name="Trachtenberg A.M."/>
            <person name="Carney J.G."/>
            <person name="Linnane J.D."/>
            <person name="Rheaume B.A."/>
            <person name="Pitts N.L."/>
            <person name="Mykles D.L."/>
            <person name="Maclea K.S."/>
        </authorList>
    </citation>
    <scope>NUCLEOTIDE SEQUENCE [LARGE SCALE GENOMIC DNA]</scope>
    <source>
        <strain evidence="10">ATCC 11336</strain>
    </source>
</reference>
<dbReference type="InterPro" id="IPR036388">
    <property type="entry name" value="WH-like_DNA-bd_sf"/>
</dbReference>
<feature type="domain" description="OmpR/PhoB-type" evidence="9">
    <location>
        <begin position="124"/>
        <end position="218"/>
    </location>
</feature>
<evidence type="ECO:0000256" key="7">
    <source>
        <dbReference type="PROSITE-ProRule" id="PRU01091"/>
    </source>
</evidence>
<dbReference type="GO" id="GO:0005829">
    <property type="term" value="C:cytosol"/>
    <property type="evidence" value="ECO:0007669"/>
    <property type="project" value="TreeGrafter"/>
</dbReference>